<organism evidence="4">
    <name type="scientific">Timema californicum</name>
    <name type="common">California timema</name>
    <name type="synonym">Walking stick</name>
    <dbReference type="NCBI Taxonomy" id="61474"/>
    <lineage>
        <taxon>Eukaryota</taxon>
        <taxon>Metazoa</taxon>
        <taxon>Ecdysozoa</taxon>
        <taxon>Arthropoda</taxon>
        <taxon>Hexapoda</taxon>
        <taxon>Insecta</taxon>
        <taxon>Pterygota</taxon>
        <taxon>Neoptera</taxon>
        <taxon>Polyneoptera</taxon>
        <taxon>Phasmatodea</taxon>
        <taxon>Timematodea</taxon>
        <taxon>Timematoidea</taxon>
        <taxon>Timematidae</taxon>
        <taxon>Timema</taxon>
    </lineage>
</organism>
<keyword evidence="3" id="KW-0677">Repeat</keyword>
<evidence type="ECO:0000256" key="1">
    <source>
        <dbReference type="ARBA" id="ARBA00022614"/>
    </source>
</evidence>
<dbReference type="EMBL" id="OE179172">
    <property type="protein sequence ID" value="CAD7567856.1"/>
    <property type="molecule type" value="Genomic_DNA"/>
</dbReference>
<dbReference type="PANTHER" id="PTHR24373:SF275">
    <property type="entry name" value="TIR DOMAIN-CONTAINING PROTEIN"/>
    <property type="match status" value="1"/>
</dbReference>
<dbReference type="PANTHER" id="PTHR24373">
    <property type="entry name" value="SLIT RELATED LEUCINE-RICH REPEAT NEURONAL PROTEIN"/>
    <property type="match status" value="1"/>
</dbReference>
<dbReference type="Pfam" id="PF13855">
    <property type="entry name" value="LRR_8"/>
    <property type="match status" value="1"/>
</dbReference>
<keyword evidence="2" id="KW-0732">Signal</keyword>
<dbReference type="InterPro" id="IPR032675">
    <property type="entry name" value="LRR_dom_sf"/>
</dbReference>
<dbReference type="InterPro" id="IPR003591">
    <property type="entry name" value="Leu-rich_rpt_typical-subtyp"/>
</dbReference>
<evidence type="ECO:0000313" key="4">
    <source>
        <dbReference type="EMBL" id="CAD7567856.1"/>
    </source>
</evidence>
<dbReference type="SUPFAM" id="SSF52058">
    <property type="entry name" value="L domain-like"/>
    <property type="match status" value="1"/>
</dbReference>
<protein>
    <submittedName>
        <fullName evidence="4">(California timema) hypothetical protein</fullName>
    </submittedName>
</protein>
<proteinExistence type="predicted"/>
<evidence type="ECO:0000256" key="2">
    <source>
        <dbReference type="ARBA" id="ARBA00022729"/>
    </source>
</evidence>
<dbReference type="SMART" id="SM00369">
    <property type="entry name" value="LRR_TYP"/>
    <property type="match status" value="2"/>
</dbReference>
<dbReference type="InterPro" id="IPR001611">
    <property type="entry name" value="Leu-rich_rpt"/>
</dbReference>
<reference evidence="4" key="1">
    <citation type="submission" date="2020-11" db="EMBL/GenBank/DDBJ databases">
        <authorList>
            <person name="Tran Van P."/>
        </authorList>
    </citation>
    <scope>NUCLEOTIDE SEQUENCE</scope>
</reference>
<dbReference type="Gene3D" id="3.80.10.10">
    <property type="entry name" value="Ribonuclease Inhibitor"/>
    <property type="match status" value="1"/>
</dbReference>
<dbReference type="PROSITE" id="PS51450">
    <property type="entry name" value="LRR"/>
    <property type="match status" value="1"/>
</dbReference>
<dbReference type="AlphaFoldDB" id="A0A7R9IVU3"/>
<gene>
    <name evidence="4" type="ORF">TCMB3V08_LOCUS638</name>
</gene>
<name>A0A7R9IVU3_TIMCA</name>
<keyword evidence="1" id="KW-0433">Leucine-rich repeat</keyword>
<evidence type="ECO:0000256" key="3">
    <source>
        <dbReference type="ARBA" id="ARBA00022737"/>
    </source>
</evidence>
<dbReference type="InterPro" id="IPR050328">
    <property type="entry name" value="Dev_Immune_Receptor"/>
</dbReference>
<sequence>MAASNRLRPGDTASQDATAKMTHVARGHRVSGSLDLSHNYFPDMPLEMTVNMTSLRRLDLSYNELSTVPMVAQSLPQLRELSLAGNPITSLTNTTMIGGAQRLKELDIRQLPLNFFETGAFSKMTSLRTLHLSPFKGVRHFNIPQVILSNSGLRQLHVECHEHPGLQDEMNGVLPGKVRNITMSGEQLRTLPHNLLQGVRSPSLHFVVRNSSLDVVPRSVFQEAGWVRNLTVDVRHNRLRTLGNPSTADFPGLPRATFLTDLQVADNHWSCDCDIGQQACTMASSLLQLFRTYSSPMASLVVTDSSQLTVDDFEKLPDQIMWVEVWQRKKRQYLCGEENSEERTTCRRIDDDLRLARCANKNNASLIEVLKADVECGWGSSAGGPGVTTPLVVIAGIIAMFANI</sequence>
<accession>A0A7R9IVU3</accession>